<dbReference type="RefSeq" id="WP_067403033.1">
    <property type="nucleotide sequence ID" value="NZ_LZEY01000023.1"/>
</dbReference>
<dbReference type="Proteomes" id="UP000092377">
    <property type="component" value="Unassembled WGS sequence"/>
</dbReference>
<comment type="caution">
    <text evidence="1">The sequence shown here is derived from an EMBL/GenBank/DDBJ whole genome shotgun (WGS) entry which is preliminary data.</text>
</comment>
<evidence type="ECO:0000313" key="2">
    <source>
        <dbReference type="Proteomes" id="UP000092377"/>
    </source>
</evidence>
<keyword evidence="2" id="KW-1185">Reference proteome</keyword>
<sequence length="116" mass="12456">MIDMKGKFMCISIRQDGYEVLSSGGQASYNKEGRITVGCGDIDSFPATLSISVAENKKLNTDKTLEQRVADLEKQLADTSQAAGAKIEIIETPSGNGISMIAHKSDGTIVCRIEPF</sequence>
<name>A0A1B8HFD2_9GAMM</name>
<reference evidence="2" key="1">
    <citation type="submission" date="2016-06" db="EMBL/GenBank/DDBJ databases">
        <authorList>
            <person name="Butler K."/>
        </authorList>
    </citation>
    <scope>NUCLEOTIDE SEQUENCE [LARGE SCALE GENOMIC DNA]</scope>
    <source>
        <strain evidence="2">GCSL-Mp20</strain>
    </source>
</reference>
<organism evidence="1 2">
    <name type="scientific">Morganella psychrotolerans</name>
    <dbReference type="NCBI Taxonomy" id="368603"/>
    <lineage>
        <taxon>Bacteria</taxon>
        <taxon>Pseudomonadati</taxon>
        <taxon>Pseudomonadota</taxon>
        <taxon>Gammaproteobacteria</taxon>
        <taxon>Enterobacterales</taxon>
        <taxon>Morganellaceae</taxon>
        <taxon>Morganella</taxon>
    </lineage>
</organism>
<dbReference type="AlphaFoldDB" id="A0A1B8HFD2"/>
<dbReference type="EMBL" id="LZEY01000023">
    <property type="protein sequence ID" value="OBU07777.1"/>
    <property type="molecule type" value="Genomic_DNA"/>
</dbReference>
<proteinExistence type="predicted"/>
<accession>A0A1B8HFD2</accession>
<protein>
    <submittedName>
        <fullName evidence="1">Uncharacterized protein</fullName>
    </submittedName>
</protein>
<gene>
    <name evidence="1" type="ORF">AYY18_06030</name>
</gene>
<evidence type="ECO:0000313" key="1">
    <source>
        <dbReference type="EMBL" id="OBU07777.1"/>
    </source>
</evidence>